<reference evidence="2 3" key="1">
    <citation type="submission" date="2016-10" db="EMBL/GenBank/DDBJ databases">
        <title>The Draft Genome Sequence of Actinokineospora bangkokensis 44EHWT reveals the biosynthetic pathway of antifungal compounds Thailandins with unusual extender unit butylmalonyl-CoA.</title>
        <authorList>
            <person name="Greule A."/>
            <person name="Intra B."/>
            <person name="Flemming S."/>
            <person name="Rommel M.G."/>
            <person name="Panbangred W."/>
            <person name="Bechthold A."/>
        </authorList>
    </citation>
    <scope>NUCLEOTIDE SEQUENCE [LARGE SCALE GENOMIC DNA]</scope>
    <source>
        <strain evidence="2 3">44EHW</strain>
    </source>
</reference>
<gene>
    <name evidence="2" type="ORF">BJP25_31055</name>
</gene>
<dbReference type="AlphaFoldDB" id="A0A1Q9LGB1"/>
<keyword evidence="1" id="KW-1133">Transmembrane helix</keyword>
<dbReference type="STRING" id="1193682.BJP25_31055"/>
<evidence type="ECO:0000256" key="1">
    <source>
        <dbReference type="SAM" id="Phobius"/>
    </source>
</evidence>
<name>A0A1Q9LGB1_9PSEU</name>
<feature type="transmembrane region" description="Helical" evidence="1">
    <location>
        <begin position="50"/>
        <end position="72"/>
    </location>
</feature>
<sequence>MARALVIGLFGVVALLAGAWAGQRSLGAADGGWGARVCAAEVSARGCAPAWLALLAGLLLVATGVVLLVAAVRERRA</sequence>
<dbReference type="Proteomes" id="UP000186040">
    <property type="component" value="Unassembled WGS sequence"/>
</dbReference>
<keyword evidence="1" id="KW-0472">Membrane</keyword>
<keyword evidence="1" id="KW-0812">Transmembrane</keyword>
<accession>A0A1Q9LGB1</accession>
<evidence type="ECO:0000313" key="3">
    <source>
        <dbReference type="Proteomes" id="UP000186040"/>
    </source>
</evidence>
<dbReference type="RefSeq" id="WP_075977662.1">
    <property type="nucleotide sequence ID" value="NZ_MKQR01000026.1"/>
</dbReference>
<protein>
    <submittedName>
        <fullName evidence="2">Uncharacterized protein</fullName>
    </submittedName>
</protein>
<comment type="caution">
    <text evidence="2">The sequence shown here is derived from an EMBL/GenBank/DDBJ whole genome shotgun (WGS) entry which is preliminary data.</text>
</comment>
<evidence type="ECO:0000313" key="2">
    <source>
        <dbReference type="EMBL" id="OLR90989.1"/>
    </source>
</evidence>
<organism evidence="2 3">
    <name type="scientific">Actinokineospora bangkokensis</name>
    <dbReference type="NCBI Taxonomy" id="1193682"/>
    <lineage>
        <taxon>Bacteria</taxon>
        <taxon>Bacillati</taxon>
        <taxon>Actinomycetota</taxon>
        <taxon>Actinomycetes</taxon>
        <taxon>Pseudonocardiales</taxon>
        <taxon>Pseudonocardiaceae</taxon>
        <taxon>Actinokineospora</taxon>
    </lineage>
</organism>
<dbReference type="EMBL" id="MKQR01000026">
    <property type="protein sequence ID" value="OLR90989.1"/>
    <property type="molecule type" value="Genomic_DNA"/>
</dbReference>
<keyword evidence="3" id="KW-1185">Reference proteome</keyword>
<proteinExistence type="predicted"/>